<dbReference type="Pfam" id="PF02624">
    <property type="entry name" value="YcaO"/>
    <property type="match status" value="1"/>
</dbReference>
<dbReference type="OMA" id="EGMYTRT"/>
<proteinExistence type="predicted"/>
<dbReference type="EMBL" id="CCBC010000009">
    <property type="protein sequence ID" value="CDO16876.1"/>
    <property type="molecule type" value="Genomic_DNA"/>
</dbReference>
<evidence type="ECO:0000313" key="2">
    <source>
        <dbReference type="Proteomes" id="UP000027584"/>
    </source>
</evidence>
<dbReference type="Proteomes" id="UP000027584">
    <property type="component" value="Unassembled WGS sequence"/>
</dbReference>
<gene>
    <name evidence="1" type="ORF">BN963_SGAL_00054</name>
</gene>
<protein>
    <submittedName>
        <fullName evidence="1">Uncharacterized protein</fullName>
    </submittedName>
</protein>
<accession>A0A060RJ86</accession>
<dbReference type="PROSITE" id="PS51664">
    <property type="entry name" value="YCAO"/>
    <property type="match status" value="1"/>
</dbReference>
<name>A0A060RJ86_9STRE</name>
<dbReference type="InterPro" id="IPR003776">
    <property type="entry name" value="YcaO-like_dom"/>
</dbReference>
<dbReference type="PANTHER" id="PTHR37809">
    <property type="entry name" value="RIBOSOMAL PROTEIN S12 METHYLTHIOTRANSFERASE ACCESSORY FACTOR YCAO"/>
    <property type="match status" value="1"/>
</dbReference>
<dbReference type="AlphaFoldDB" id="A0A060RJ86"/>
<organism evidence="1 2">
    <name type="scientific">Streptococcus gallolyticus</name>
    <dbReference type="NCBI Taxonomy" id="315405"/>
    <lineage>
        <taxon>Bacteria</taxon>
        <taxon>Bacillati</taxon>
        <taxon>Bacillota</taxon>
        <taxon>Bacilli</taxon>
        <taxon>Lactobacillales</taxon>
        <taxon>Streptococcaceae</taxon>
        <taxon>Streptococcus</taxon>
    </lineage>
</organism>
<dbReference type="PANTHER" id="PTHR37809:SF1">
    <property type="entry name" value="RIBOSOMAL PROTEIN S12 METHYLTHIOTRANSFERASE ACCESSORY FACTOR YCAO"/>
    <property type="match status" value="1"/>
</dbReference>
<comment type="caution">
    <text evidence="1">The sequence shown here is derived from an EMBL/GenBank/DDBJ whole genome shotgun (WGS) entry which is preliminary data.</text>
</comment>
<dbReference type="Gene3D" id="3.30.1330.230">
    <property type="match status" value="1"/>
</dbReference>
<reference evidence="1 2" key="2">
    <citation type="submission" date="2014-05" db="EMBL/GenBank/DDBJ databases">
        <title>Genome sequence of Streptococcus gallolyticus.</title>
        <authorList>
            <person name="Del Campo R."/>
        </authorList>
    </citation>
    <scope>NUCLEOTIDE SEQUENCE [LARGE SCALE GENOMIC DNA]</scope>
    <source>
        <strain evidence="1 2">LMG17956</strain>
    </source>
</reference>
<reference evidence="1 2" key="1">
    <citation type="submission" date="2014-02" db="EMBL/GenBank/DDBJ databases">
        <authorList>
            <person name="Manrique M."/>
        </authorList>
    </citation>
    <scope>NUCLEOTIDE SEQUENCE [LARGE SCALE GENOMIC DNA]</scope>
    <source>
        <strain evidence="1 2">LMG17956</strain>
    </source>
</reference>
<dbReference type="RefSeq" id="WP_009855132.1">
    <property type="nucleotide sequence ID" value="NZ_CP054015.1"/>
</dbReference>
<dbReference type="GeneID" id="57920904"/>
<sequence>MTVTKADNSIFVDEKYGLIKNIYNLPTFAGLPRIHVKMAFGGNYFTAGFNASGAGVTAQAAENSAIGEYIERYSCLHPREKINYSDVLNQIAPTVFNPNADSCIEHYQWMKAIDCIHNSEVGVPVDSVYLTYRSNDKAWITTSTGAACGENLNQCLWKGIAEILERDAFQYIWRRQLPCRRILIEENETLKNFFNKYIKSPYINFKLYQMEMDWEVPAIFGIASFPNGGCVVGASVRKTWLEACEKTLIELSQSIIGYAALILDSKRENFEDYSKIKEYQDHSLLYISDNMTKHLAFLDNGGTFKIPNEHKSDDDKKIAEFFINAVKRIGKAVYFVDVTSCELRSFKWLVGKTLIPNMLDIEPNFIEILKSERLEEIDQNLILQGKRTAEELHNPQPLVPHPFP</sequence>
<evidence type="ECO:0000313" key="1">
    <source>
        <dbReference type="EMBL" id="CDO16876.1"/>
    </source>
</evidence>